<organism evidence="1 2">
    <name type="scientific">Argiope bruennichi</name>
    <name type="common">Wasp spider</name>
    <name type="synonym">Aranea bruennichi</name>
    <dbReference type="NCBI Taxonomy" id="94029"/>
    <lineage>
        <taxon>Eukaryota</taxon>
        <taxon>Metazoa</taxon>
        <taxon>Ecdysozoa</taxon>
        <taxon>Arthropoda</taxon>
        <taxon>Chelicerata</taxon>
        <taxon>Arachnida</taxon>
        <taxon>Araneae</taxon>
        <taxon>Araneomorphae</taxon>
        <taxon>Entelegynae</taxon>
        <taxon>Araneoidea</taxon>
        <taxon>Araneidae</taxon>
        <taxon>Argiope</taxon>
    </lineage>
</organism>
<keyword evidence="2" id="KW-1185">Reference proteome</keyword>
<comment type="caution">
    <text evidence="1">The sequence shown here is derived from an EMBL/GenBank/DDBJ whole genome shotgun (WGS) entry which is preliminary data.</text>
</comment>
<proteinExistence type="predicted"/>
<evidence type="ECO:0008006" key="3">
    <source>
        <dbReference type="Google" id="ProtNLM"/>
    </source>
</evidence>
<accession>A0A8T0E2A4</accession>
<name>A0A8T0E2A4_ARGBR</name>
<dbReference type="EMBL" id="JABXBU010002231">
    <property type="protein sequence ID" value="KAF8764389.1"/>
    <property type="molecule type" value="Genomic_DNA"/>
</dbReference>
<sequence>MDVCVLSLLYDCPEMLSMGCCSNSDCHGGDVCCKVRLCETQCQPPKIDGRSRSYHVSPEECSALQKRIMDRHSGRDYLSF</sequence>
<evidence type="ECO:0000313" key="2">
    <source>
        <dbReference type="Proteomes" id="UP000807504"/>
    </source>
</evidence>
<gene>
    <name evidence="1" type="ORF">HNY73_022465</name>
</gene>
<reference evidence="1" key="2">
    <citation type="submission" date="2020-06" db="EMBL/GenBank/DDBJ databases">
        <authorList>
            <person name="Sheffer M."/>
        </authorList>
    </citation>
    <scope>NUCLEOTIDE SEQUENCE</scope>
</reference>
<evidence type="ECO:0000313" key="1">
    <source>
        <dbReference type="EMBL" id="KAF8764389.1"/>
    </source>
</evidence>
<reference evidence="1" key="1">
    <citation type="journal article" date="2020" name="bioRxiv">
        <title>Chromosome-level reference genome of the European wasp spider Argiope bruennichi: a resource for studies on range expansion and evolutionary adaptation.</title>
        <authorList>
            <person name="Sheffer M.M."/>
            <person name="Hoppe A."/>
            <person name="Krehenwinkel H."/>
            <person name="Uhl G."/>
            <person name="Kuss A.W."/>
            <person name="Jensen L."/>
            <person name="Jensen C."/>
            <person name="Gillespie R.G."/>
            <person name="Hoff K.J."/>
            <person name="Prost S."/>
        </authorList>
    </citation>
    <scope>NUCLEOTIDE SEQUENCE</scope>
</reference>
<dbReference type="Proteomes" id="UP000807504">
    <property type="component" value="Unassembled WGS sequence"/>
</dbReference>
<dbReference type="AlphaFoldDB" id="A0A8T0E2A4"/>
<protein>
    <recommendedName>
        <fullName evidence="3">WAP domain-containing protein</fullName>
    </recommendedName>
</protein>